<keyword evidence="4" id="KW-0813">Transport</keyword>
<feature type="transmembrane region" description="Helical" evidence="4">
    <location>
        <begin position="45"/>
        <end position="62"/>
    </location>
</feature>
<protein>
    <recommendedName>
        <fullName evidence="4">Copper transport protein</fullName>
    </recommendedName>
</protein>
<evidence type="ECO:0000313" key="5">
    <source>
        <dbReference type="EMBL" id="KAG7297718.1"/>
    </source>
</evidence>
<evidence type="ECO:0000256" key="2">
    <source>
        <dbReference type="ARBA" id="ARBA00022989"/>
    </source>
</evidence>
<keyword evidence="4" id="KW-0187">Copper transport</keyword>
<dbReference type="InterPro" id="IPR007274">
    <property type="entry name" value="Cop_transporter"/>
</dbReference>
<keyword evidence="1 4" id="KW-0812">Transmembrane</keyword>
<gene>
    <name evidence="5" type="ORF">JYU34_018435</name>
</gene>
<evidence type="ECO:0000256" key="4">
    <source>
        <dbReference type="RuleBase" id="RU367022"/>
    </source>
</evidence>
<keyword evidence="6" id="KW-1185">Reference proteome</keyword>
<comment type="subcellular location">
    <subcellularLocation>
        <location evidence="4">Membrane</location>
        <topology evidence="4">Multi-pass membrane protein</topology>
    </subcellularLocation>
</comment>
<reference evidence="5 6" key="1">
    <citation type="submission" date="2021-06" db="EMBL/GenBank/DDBJ databases">
        <title>A haploid diamondback moth (Plutella xylostella L.) genome assembly resolves 31 chromosomes and identifies a diamide resistance mutation.</title>
        <authorList>
            <person name="Ward C.M."/>
            <person name="Perry K.D."/>
            <person name="Baker G."/>
            <person name="Powis K."/>
            <person name="Heckel D.G."/>
            <person name="Baxter S.W."/>
        </authorList>
    </citation>
    <scope>NUCLEOTIDE SEQUENCE [LARGE SCALE GENOMIC DNA]</scope>
    <source>
        <strain evidence="5 6">LV</strain>
        <tissue evidence="5">Single pupa</tissue>
    </source>
</reference>
<dbReference type="PANTHER" id="PTHR12483:SF115">
    <property type="entry name" value="COPPER TRANSPORT PROTEIN"/>
    <property type="match status" value="1"/>
</dbReference>
<accession>A0ABQ7PXK1</accession>
<dbReference type="PANTHER" id="PTHR12483">
    <property type="entry name" value="SOLUTE CARRIER FAMILY 31 COPPER TRANSPORTERS"/>
    <property type="match status" value="1"/>
</dbReference>
<feature type="transmembrane region" description="Helical" evidence="4">
    <location>
        <begin position="128"/>
        <end position="156"/>
    </location>
</feature>
<sequence length="171" mass="18568">MEAHHDHGSHHPPAADGECAPGHLMTFHLGVCQEILFSGWVTTNAMQLFGSAVALFVAGFLYEGLKYYRQAAQHGATGSNKDSQVNITKTECGGADGPRCHSQVKYGMLSSPHVVQTLLHIIQTTISYILMLVFMTYNVWLCLALVLGMGLGYFVFGWRRAGGGDTNDCCS</sequence>
<keyword evidence="4" id="KW-0186">Copper</keyword>
<proteinExistence type="inferred from homology"/>
<keyword evidence="4" id="KW-0406">Ion transport</keyword>
<comment type="caution">
    <text evidence="5">The sequence shown here is derived from an EMBL/GenBank/DDBJ whole genome shotgun (WGS) entry which is preliminary data.</text>
</comment>
<dbReference type="EMBL" id="JAHIBW010000025">
    <property type="protein sequence ID" value="KAG7297718.1"/>
    <property type="molecule type" value="Genomic_DNA"/>
</dbReference>
<keyword evidence="3 4" id="KW-0472">Membrane</keyword>
<keyword evidence="2 4" id="KW-1133">Transmembrane helix</keyword>
<organism evidence="5 6">
    <name type="scientific">Plutella xylostella</name>
    <name type="common">Diamondback moth</name>
    <name type="synonym">Plutella maculipennis</name>
    <dbReference type="NCBI Taxonomy" id="51655"/>
    <lineage>
        <taxon>Eukaryota</taxon>
        <taxon>Metazoa</taxon>
        <taxon>Ecdysozoa</taxon>
        <taxon>Arthropoda</taxon>
        <taxon>Hexapoda</taxon>
        <taxon>Insecta</taxon>
        <taxon>Pterygota</taxon>
        <taxon>Neoptera</taxon>
        <taxon>Endopterygota</taxon>
        <taxon>Lepidoptera</taxon>
        <taxon>Glossata</taxon>
        <taxon>Ditrysia</taxon>
        <taxon>Yponomeutoidea</taxon>
        <taxon>Plutellidae</taxon>
        <taxon>Plutella</taxon>
    </lineage>
</organism>
<evidence type="ECO:0000256" key="1">
    <source>
        <dbReference type="ARBA" id="ARBA00022692"/>
    </source>
</evidence>
<evidence type="ECO:0000313" key="6">
    <source>
        <dbReference type="Proteomes" id="UP000823941"/>
    </source>
</evidence>
<comment type="similarity">
    <text evidence="4">Belongs to the copper transporter (Ctr) (TC 1.A.56) family. SLC31A subfamily.</text>
</comment>
<evidence type="ECO:0000256" key="3">
    <source>
        <dbReference type="ARBA" id="ARBA00023136"/>
    </source>
</evidence>
<name>A0ABQ7PXK1_PLUXY</name>
<dbReference type="Proteomes" id="UP000823941">
    <property type="component" value="Chromosome 25"/>
</dbReference>
<dbReference type="Pfam" id="PF04145">
    <property type="entry name" value="Ctr"/>
    <property type="match status" value="1"/>
</dbReference>